<name>A0A0A6P695_9GAMM</name>
<accession>A0A0A6P695</accession>
<dbReference type="AlphaFoldDB" id="A0A0A6P695"/>
<organism evidence="2 3">
    <name type="scientific">Candidatus Thiomargarita nelsonii</name>
    <dbReference type="NCBI Taxonomy" id="1003181"/>
    <lineage>
        <taxon>Bacteria</taxon>
        <taxon>Pseudomonadati</taxon>
        <taxon>Pseudomonadota</taxon>
        <taxon>Gammaproteobacteria</taxon>
        <taxon>Thiotrichales</taxon>
        <taxon>Thiotrichaceae</taxon>
        <taxon>Thiomargarita</taxon>
    </lineage>
</organism>
<comment type="caution">
    <text evidence="2">The sequence shown here is derived from an EMBL/GenBank/DDBJ whole genome shotgun (WGS) entry which is preliminary data.</text>
</comment>
<feature type="signal peptide" evidence="1">
    <location>
        <begin position="1"/>
        <end position="25"/>
    </location>
</feature>
<keyword evidence="1" id="KW-0732">Signal</keyword>
<protein>
    <recommendedName>
        <fullName evidence="4">Secreted protein</fullName>
    </recommendedName>
</protein>
<dbReference type="Proteomes" id="UP000030428">
    <property type="component" value="Unassembled WGS sequence"/>
</dbReference>
<proteinExistence type="predicted"/>
<sequence>MSNKKFWKPCLGLVGLLLLTTAAMAKNLIYTPDDRIIHIKGGVTQPDLSNYRSPLESGSLVG</sequence>
<gene>
    <name evidence="2" type="ORF">PN36_04260</name>
</gene>
<evidence type="ECO:0000313" key="2">
    <source>
        <dbReference type="EMBL" id="KHD06390.1"/>
    </source>
</evidence>
<evidence type="ECO:0000313" key="3">
    <source>
        <dbReference type="Proteomes" id="UP000030428"/>
    </source>
</evidence>
<evidence type="ECO:0008006" key="4">
    <source>
        <dbReference type="Google" id="ProtNLM"/>
    </source>
</evidence>
<keyword evidence="3" id="KW-1185">Reference proteome</keyword>
<dbReference type="EMBL" id="JSZA02000011">
    <property type="protein sequence ID" value="KHD06390.1"/>
    <property type="molecule type" value="Genomic_DNA"/>
</dbReference>
<reference evidence="2 3" key="1">
    <citation type="journal article" date="2016" name="Front. Microbiol.">
        <title>Single-Cell (Meta-)Genomics of a Dimorphic Candidatus Thiomargarita nelsonii Reveals Genomic Plasticity.</title>
        <authorList>
            <person name="Flood B.E."/>
            <person name="Fliss P."/>
            <person name="Jones D.S."/>
            <person name="Dick G.J."/>
            <person name="Jain S."/>
            <person name="Kaster A.K."/>
            <person name="Winkel M."/>
            <person name="Mussmann M."/>
            <person name="Bailey J."/>
        </authorList>
    </citation>
    <scope>NUCLEOTIDE SEQUENCE [LARGE SCALE GENOMIC DNA]</scope>
    <source>
        <strain evidence="2">Hydrate Ridge</strain>
    </source>
</reference>
<evidence type="ECO:0000256" key="1">
    <source>
        <dbReference type="SAM" id="SignalP"/>
    </source>
</evidence>
<feature type="chain" id="PRO_5002019595" description="Secreted protein" evidence="1">
    <location>
        <begin position="26"/>
        <end position="62"/>
    </location>
</feature>